<accession>A0ABQ7W672</accession>
<protein>
    <submittedName>
        <fullName evidence="2">Uncharacterized protein</fullName>
    </submittedName>
</protein>
<keyword evidence="3" id="KW-1185">Reference proteome</keyword>
<evidence type="ECO:0000313" key="3">
    <source>
        <dbReference type="Proteomes" id="UP000826656"/>
    </source>
</evidence>
<evidence type="ECO:0000256" key="1">
    <source>
        <dbReference type="SAM" id="MobiDB-lite"/>
    </source>
</evidence>
<reference evidence="2 3" key="1">
    <citation type="journal article" date="2021" name="bioRxiv">
        <title>Chromosome-scale and haplotype-resolved genome assembly of a tetraploid potato cultivar.</title>
        <authorList>
            <person name="Sun H."/>
            <person name="Jiao W.-B."/>
            <person name="Krause K."/>
            <person name="Campoy J.A."/>
            <person name="Goel M."/>
            <person name="Folz-Donahue K."/>
            <person name="Kukat C."/>
            <person name="Huettel B."/>
            <person name="Schneeberger K."/>
        </authorList>
    </citation>
    <scope>NUCLEOTIDE SEQUENCE [LARGE SCALE GENOMIC DNA]</scope>
    <source>
        <strain evidence="2">SolTubOtavaFocal</strain>
        <tissue evidence="2">Leaves</tissue>
    </source>
</reference>
<dbReference type="Proteomes" id="UP000826656">
    <property type="component" value="Unassembled WGS sequence"/>
</dbReference>
<dbReference type="EMBL" id="JAIVGD010000003">
    <property type="protein sequence ID" value="KAH0776199.1"/>
    <property type="molecule type" value="Genomic_DNA"/>
</dbReference>
<organism evidence="2 3">
    <name type="scientific">Solanum tuberosum</name>
    <name type="common">Potato</name>
    <dbReference type="NCBI Taxonomy" id="4113"/>
    <lineage>
        <taxon>Eukaryota</taxon>
        <taxon>Viridiplantae</taxon>
        <taxon>Streptophyta</taxon>
        <taxon>Embryophyta</taxon>
        <taxon>Tracheophyta</taxon>
        <taxon>Spermatophyta</taxon>
        <taxon>Magnoliopsida</taxon>
        <taxon>eudicotyledons</taxon>
        <taxon>Gunneridae</taxon>
        <taxon>Pentapetalae</taxon>
        <taxon>asterids</taxon>
        <taxon>lamiids</taxon>
        <taxon>Solanales</taxon>
        <taxon>Solanaceae</taxon>
        <taxon>Solanoideae</taxon>
        <taxon>Solaneae</taxon>
        <taxon>Solanum</taxon>
    </lineage>
</organism>
<comment type="caution">
    <text evidence="2">The sequence shown here is derived from an EMBL/GenBank/DDBJ whole genome shotgun (WGS) entry which is preliminary data.</text>
</comment>
<gene>
    <name evidence="2" type="ORF">KY290_007610</name>
</gene>
<sequence>MKAAVEVFIPTSEERPRFGPIKDRDSRDDLFQDQMIHLFVRLGGLTRIGEIRGKEPIKERSNALSDAVHDAELPTS</sequence>
<proteinExistence type="predicted"/>
<name>A0ABQ7W672_SOLTU</name>
<feature type="region of interest" description="Disordered" evidence="1">
    <location>
        <begin position="55"/>
        <end position="76"/>
    </location>
</feature>
<evidence type="ECO:0000313" key="2">
    <source>
        <dbReference type="EMBL" id="KAH0776199.1"/>
    </source>
</evidence>